<dbReference type="PANTHER" id="PTHR15239">
    <property type="entry name" value="NUCLEAR EXPORT MEDIATOR FACTOR NEMF"/>
    <property type="match status" value="1"/>
</dbReference>
<evidence type="ECO:0000259" key="3">
    <source>
        <dbReference type="Pfam" id="PF05670"/>
    </source>
</evidence>
<dbReference type="GO" id="GO:1990112">
    <property type="term" value="C:RQC complex"/>
    <property type="evidence" value="ECO:0007669"/>
    <property type="project" value="TreeGrafter"/>
</dbReference>
<dbReference type="GO" id="GO:0043023">
    <property type="term" value="F:ribosomal large subunit binding"/>
    <property type="evidence" value="ECO:0007669"/>
    <property type="project" value="TreeGrafter"/>
</dbReference>
<evidence type="ECO:0000256" key="2">
    <source>
        <dbReference type="SAM" id="MobiDB-lite"/>
    </source>
</evidence>
<gene>
    <name evidence="4" type="ORF">SEMRO_157_G071090.1</name>
</gene>
<keyword evidence="1" id="KW-0175">Coiled coil</keyword>
<dbReference type="GO" id="GO:1990116">
    <property type="term" value="P:ribosome-associated ubiquitin-dependent protein catabolic process"/>
    <property type="evidence" value="ECO:0007669"/>
    <property type="project" value="TreeGrafter"/>
</dbReference>
<sequence>MCFGMARPRSHKVLVAAFASSNGRYPRFENSHNEAHLLQSTSPIRQRWNHKKLQNRPFSILLMTAADTNDEPEECTKTVDSEWDIKGLKQEVSRHILRSHKKIGKASTKIQKAQELVEKLTADENATLEQLEACPNLDALELELQELQARLRGLNQLDEELAAVGGPKKQILPQEIAQSALDLGVNDQPPARQPRGPRKVKGPRTKNPPKTRLPYRRFYTQDKTEIRVGKQAEDNDELSLRPEHRDGSDWWMHASGCPGSHVVIRSSDQNMDEEVVQDAAALAARQSKCSGNTIKVSMTRCRDVKKPMGAKAGLVQLTGQVRTITVNMKEAQKRLERLDSTVVIN</sequence>
<proteinExistence type="predicted"/>
<dbReference type="GO" id="GO:0000049">
    <property type="term" value="F:tRNA binding"/>
    <property type="evidence" value="ECO:0007669"/>
    <property type="project" value="TreeGrafter"/>
</dbReference>
<feature type="compositionally biased region" description="Basic residues" evidence="2">
    <location>
        <begin position="195"/>
        <end position="212"/>
    </location>
</feature>
<dbReference type="PANTHER" id="PTHR15239:SF6">
    <property type="entry name" value="RIBOSOME QUALITY CONTROL COMPLEX SUBUNIT NEMF"/>
    <property type="match status" value="1"/>
</dbReference>
<dbReference type="InterPro" id="IPR051608">
    <property type="entry name" value="RQC_Subunit_NEMF"/>
</dbReference>
<keyword evidence="5" id="KW-1185">Reference proteome</keyword>
<dbReference type="AlphaFoldDB" id="A0A9N8H6T3"/>
<dbReference type="Pfam" id="PF05670">
    <property type="entry name" value="NFACT-R_1"/>
    <property type="match status" value="1"/>
</dbReference>
<dbReference type="OrthoDB" id="497185at2759"/>
<comment type="caution">
    <text evidence="4">The sequence shown here is derived from an EMBL/GenBank/DDBJ whole genome shotgun (WGS) entry which is preliminary data.</text>
</comment>
<dbReference type="GO" id="GO:0072344">
    <property type="term" value="P:rescue of stalled ribosome"/>
    <property type="evidence" value="ECO:0007669"/>
    <property type="project" value="TreeGrafter"/>
</dbReference>
<protein>
    <recommendedName>
        <fullName evidence="3">NFACT RNA-binding domain-containing protein</fullName>
    </recommendedName>
</protein>
<name>A0A9N8H6T3_9STRA</name>
<reference evidence="4" key="1">
    <citation type="submission" date="2020-06" db="EMBL/GenBank/DDBJ databases">
        <authorList>
            <consortium name="Plant Systems Biology data submission"/>
        </authorList>
    </citation>
    <scope>NUCLEOTIDE SEQUENCE</scope>
    <source>
        <strain evidence="4">D6</strain>
    </source>
</reference>
<feature type="domain" description="NFACT RNA-binding" evidence="3">
    <location>
        <begin position="216"/>
        <end position="309"/>
    </location>
</feature>
<dbReference type="EMBL" id="CAICTM010000156">
    <property type="protein sequence ID" value="CAB9503141.1"/>
    <property type="molecule type" value="Genomic_DNA"/>
</dbReference>
<feature type="region of interest" description="Disordered" evidence="2">
    <location>
        <begin position="183"/>
        <end position="212"/>
    </location>
</feature>
<dbReference type="InterPro" id="IPR008532">
    <property type="entry name" value="NFACT_RNA-bd"/>
</dbReference>
<evidence type="ECO:0000313" key="4">
    <source>
        <dbReference type="EMBL" id="CAB9503141.1"/>
    </source>
</evidence>
<accession>A0A9N8H6T3</accession>
<evidence type="ECO:0000256" key="1">
    <source>
        <dbReference type="SAM" id="Coils"/>
    </source>
</evidence>
<evidence type="ECO:0000313" key="5">
    <source>
        <dbReference type="Proteomes" id="UP001153069"/>
    </source>
</evidence>
<organism evidence="4 5">
    <name type="scientific">Seminavis robusta</name>
    <dbReference type="NCBI Taxonomy" id="568900"/>
    <lineage>
        <taxon>Eukaryota</taxon>
        <taxon>Sar</taxon>
        <taxon>Stramenopiles</taxon>
        <taxon>Ochrophyta</taxon>
        <taxon>Bacillariophyta</taxon>
        <taxon>Bacillariophyceae</taxon>
        <taxon>Bacillariophycidae</taxon>
        <taxon>Naviculales</taxon>
        <taxon>Naviculaceae</taxon>
        <taxon>Seminavis</taxon>
    </lineage>
</organism>
<feature type="coiled-coil region" evidence="1">
    <location>
        <begin position="103"/>
        <end position="164"/>
    </location>
</feature>
<dbReference type="Proteomes" id="UP001153069">
    <property type="component" value="Unassembled WGS sequence"/>
</dbReference>